<evidence type="ECO:0000313" key="1">
    <source>
        <dbReference type="EMBL" id="QCD57335.1"/>
    </source>
</evidence>
<reference evidence="1 2" key="1">
    <citation type="submission" date="2017-06" db="EMBL/GenBank/DDBJ databases">
        <title>Complete Genome Sequence of Streptomyces hawaiiensis NRRL 15010 and insights into acyldepsipeptides biosynthesis.</title>
        <authorList>
            <person name="Mariita R.M."/>
            <person name="Sello J.K."/>
        </authorList>
    </citation>
    <scope>NUCLEOTIDE SEQUENCE [LARGE SCALE GENOMIC DNA]</scope>
    <source>
        <strain evidence="1 2">ATCC 12236</strain>
    </source>
</reference>
<protein>
    <submittedName>
        <fullName evidence="1">Cyclase</fullName>
    </submittedName>
</protein>
<keyword evidence="2" id="KW-1185">Reference proteome</keyword>
<evidence type="ECO:0000313" key="2">
    <source>
        <dbReference type="Proteomes" id="UP000495940"/>
    </source>
</evidence>
<dbReference type="EMBL" id="CP021978">
    <property type="protein sequence ID" value="QCD57335.1"/>
    <property type="molecule type" value="Genomic_DNA"/>
</dbReference>
<accession>A0A6G5RGT5</accession>
<gene>
    <name evidence="1" type="ORF">CEB94_22690</name>
</gene>
<dbReference type="SUPFAM" id="SSF102198">
    <property type="entry name" value="Putative cyclase"/>
    <property type="match status" value="1"/>
</dbReference>
<dbReference type="GO" id="GO:0019441">
    <property type="term" value="P:L-tryptophan catabolic process to kynurenine"/>
    <property type="evidence" value="ECO:0007669"/>
    <property type="project" value="InterPro"/>
</dbReference>
<dbReference type="PANTHER" id="PTHR31118:SF12">
    <property type="entry name" value="CYCLASE-LIKE PROTEIN 2"/>
    <property type="match status" value="1"/>
</dbReference>
<dbReference type="GO" id="GO:0004061">
    <property type="term" value="F:arylformamidase activity"/>
    <property type="evidence" value="ECO:0007669"/>
    <property type="project" value="InterPro"/>
</dbReference>
<dbReference type="AlphaFoldDB" id="A0A6G5RGT5"/>
<dbReference type="Gene3D" id="3.50.30.50">
    <property type="entry name" value="Putative cyclase"/>
    <property type="match status" value="1"/>
</dbReference>
<dbReference type="InterPro" id="IPR007325">
    <property type="entry name" value="KFase/CYL"/>
</dbReference>
<proteinExistence type="predicted"/>
<dbReference type="Pfam" id="PF04199">
    <property type="entry name" value="Cyclase"/>
    <property type="match status" value="1"/>
</dbReference>
<dbReference type="KEGG" id="shaw:CEB94_22690"/>
<sequence>MVRLIDLSVPTGPNAGEATPVQIDTLTHEQGPAVLGLETSDFPDGMAISSETITLTTHTGTHMDAPLHYGPHSGGEPARSIDKVPLEWCIGPGVRLDVRHIKPGEEIGEDDVTEALGVAGHTLGDGDIVLLWTGADRLWGSTEYLTTYPGLSGGATRFLVERGVRVIGIDAWGLDRPMASMIEDYRRTGDRETLWPAHVYGREREYLQLEKLANLGQLPGPTGFTVLCFPIPVVNAGAGWTRVVAVTGRFLESDE</sequence>
<dbReference type="RefSeq" id="WP_175433910.1">
    <property type="nucleotide sequence ID" value="NZ_CP021978.1"/>
</dbReference>
<organism evidence="1 2">
    <name type="scientific">Streptomyces hawaiiensis</name>
    <dbReference type="NCBI Taxonomy" id="67305"/>
    <lineage>
        <taxon>Bacteria</taxon>
        <taxon>Bacillati</taxon>
        <taxon>Actinomycetota</taxon>
        <taxon>Actinomycetes</taxon>
        <taxon>Kitasatosporales</taxon>
        <taxon>Streptomycetaceae</taxon>
        <taxon>Streptomyces</taxon>
    </lineage>
</organism>
<name>A0A6G5RGT5_9ACTN</name>
<dbReference type="InterPro" id="IPR037175">
    <property type="entry name" value="KFase_sf"/>
</dbReference>
<dbReference type="PANTHER" id="PTHR31118">
    <property type="entry name" value="CYCLASE-LIKE PROTEIN 2"/>
    <property type="match status" value="1"/>
</dbReference>
<dbReference type="Proteomes" id="UP000495940">
    <property type="component" value="Chromosome"/>
</dbReference>